<accession>A0A1C1C8C9</accession>
<dbReference type="Proteomes" id="UP000094526">
    <property type="component" value="Unassembled WGS sequence"/>
</dbReference>
<dbReference type="OrthoDB" id="4157359at2759"/>
<evidence type="ECO:0000256" key="1">
    <source>
        <dbReference type="SAM" id="Coils"/>
    </source>
</evidence>
<proteinExistence type="predicted"/>
<keyword evidence="1" id="KW-0175">Coiled coil</keyword>
<organism evidence="2 3">
    <name type="scientific">Cladophialophora carrionii</name>
    <dbReference type="NCBI Taxonomy" id="86049"/>
    <lineage>
        <taxon>Eukaryota</taxon>
        <taxon>Fungi</taxon>
        <taxon>Dikarya</taxon>
        <taxon>Ascomycota</taxon>
        <taxon>Pezizomycotina</taxon>
        <taxon>Eurotiomycetes</taxon>
        <taxon>Chaetothyriomycetidae</taxon>
        <taxon>Chaetothyriales</taxon>
        <taxon>Herpotrichiellaceae</taxon>
        <taxon>Cladophialophora</taxon>
    </lineage>
</organism>
<reference evidence="3" key="1">
    <citation type="submission" date="2015-07" db="EMBL/GenBank/DDBJ databases">
        <authorList>
            <person name="Teixeira M.M."/>
            <person name="Souza R.C."/>
            <person name="Almeida L.G."/>
            <person name="Vicente V.A."/>
            <person name="de Hoog S."/>
            <person name="Bocca A.L."/>
            <person name="de Almeida S.R."/>
            <person name="Vasconcelos A.T."/>
            <person name="Felipe M.S."/>
        </authorList>
    </citation>
    <scope>NUCLEOTIDE SEQUENCE [LARGE SCALE GENOMIC DNA]</scope>
    <source>
        <strain evidence="3">KSF</strain>
    </source>
</reference>
<dbReference type="EMBL" id="LGRB01000020">
    <property type="protein sequence ID" value="OCT44708.1"/>
    <property type="molecule type" value="Genomic_DNA"/>
</dbReference>
<dbReference type="VEuPathDB" id="FungiDB:G647_07388"/>
<keyword evidence="3" id="KW-1185">Reference proteome</keyword>
<gene>
    <name evidence="2" type="ORF">CLCR_06156</name>
</gene>
<name>A0A1C1C8C9_9EURO</name>
<protein>
    <submittedName>
        <fullName evidence="2">Uncharacterized protein</fullName>
    </submittedName>
</protein>
<sequence>MIPHRNLMPCGVGVPTLATAQHSHIRQEADYIHERINAATALHRKLSSEIRRAERRLDKARQDKWPDEPNTAISITSLKKSIRKQRSRLNRCARNLAAFEDRLAAITLQMQALQQRQWRHSAPQLYGLEDACPERFASAPCRHDWSASTPLHILQPPTPALGAGVLETQMQGQMQSQHHPVVGYLPRTPVLRPVQVPRLVETEVFQQSAGPMHVFEGVEISPTGTVSPYDLSPPRGFPAAQRIDLADAVSNLRISQAREPDQAPRLGVDLSQRLRLLDHESAALRLQRLARKGRN</sequence>
<dbReference type="VEuPathDB" id="FungiDB:CLCR_06156"/>
<evidence type="ECO:0000313" key="3">
    <source>
        <dbReference type="Proteomes" id="UP000094526"/>
    </source>
</evidence>
<feature type="coiled-coil region" evidence="1">
    <location>
        <begin position="36"/>
        <end position="116"/>
    </location>
</feature>
<comment type="caution">
    <text evidence="2">The sequence shown here is derived from an EMBL/GenBank/DDBJ whole genome shotgun (WGS) entry which is preliminary data.</text>
</comment>
<dbReference type="AlphaFoldDB" id="A0A1C1C8C9"/>
<evidence type="ECO:0000313" key="2">
    <source>
        <dbReference type="EMBL" id="OCT44708.1"/>
    </source>
</evidence>